<dbReference type="CDD" id="cd06928">
    <property type="entry name" value="RNAP_alpha_NTD"/>
    <property type="match status" value="1"/>
</dbReference>
<evidence type="ECO:0000256" key="6">
    <source>
        <dbReference type="ARBA" id="ARBA00022695"/>
    </source>
</evidence>
<evidence type="ECO:0000256" key="5">
    <source>
        <dbReference type="ARBA" id="ARBA00022679"/>
    </source>
</evidence>
<dbReference type="Gene3D" id="2.170.120.12">
    <property type="entry name" value="DNA-directed RNA polymerase, insert domain"/>
    <property type="match status" value="1"/>
</dbReference>
<dbReference type="GO" id="GO:0003677">
    <property type="term" value="F:DNA binding"/>
    <property type="evidence" value="ECO:0007669"/>
    <property type="project" value="UniProtKB-UniRule"/>
</dbReference>
<gene>
    <name evidence="11" type="primary">rpoA</name>
    <name evidence="13" type="ORF">ENV54_03465</name>
</gene>
<organism evidence="13">
    <name type="scientific">Desulfomonile tiedjei</name>
    <dbReference type="NCBI Taxonomy" id="2358"/>
    <lineage>
        <taxon>Bacteria</taxon>
        <taxon>Pseudomonadati</taxon>
        <taxon>Thermodesulfobacteriota</taxon>
        <taxon>Desulfomonilia</taxon>
        <taxon>Desulfomonilales</taxon>
        <taxon>Desulfomonilaceae</taxon>
        <taxon>Desulfomonile</taxon>
    </lineage>
</organism>
<dbReference type="SUPFAM" id="SSF55257">
    <property type="entry name" value="RBP11-like subunits of RNA polymerase"/>
    <property type="match status" value="1"/>
</dbReference>
<dbReference type="GO" id="GO:0005737">
    <property type="term" value="C:cytoplasm"/>
    <property type="evidence" value="ECO:0007669"/>
    <property type="project" value="UniProtKB-ARBA"/>
</dbReference>
<dbReference type="HAMAP" id="MF_00059">
    <property type="entry name" value="RNApol_bact_RpoA"/>
    <property type="match status" value="1"/>
</dbReference>
<keyword evidence="4 11" id="KW-0240">DNA-directed RNA polymerase</keyword>
<evidence type="ECO:0000256" key="11">
    <source>
        <dbReference type="HAMAP-Rule" id="MF_00059"/>
    </source>
</evidence>
<comment type="catalytic activity">
    <reaction evidence="10 11">
        <text>RNA(n) + a ribonucleoside 5'-triphosphate = RNA(n+1) + diphosphate</text>
        <dbReference type="Rhea" id="RHEA:21248"/>
        <dbReference type="Rhea" id="RHEA-COMP:14527"/>
        <dbReference type="Rhea" id="RHEA-COMP:17342"/>
        <dbReference type="ChEBI" id="CHEBI:33019"/>
        <dbReference type="ChEBI" id="CHEBI:61557"/>
        <dbReference type="ChEBI" id="CHEBI:140395"/>
        <dbReference type="EC" id="2.7.7.6"/>
    </reaction>
</comment>
<evidence type="ECO:0000256" key="8">
    <source>
        <dbReference type="ARBA" id="ARBA00032524"/>
    </source>
</evidence>
<accession>A0A7C4AQU3</accession>
<comment type="subunit">
    <text evidence="11">Homodimer. The RNAP catalytic core consists of 2 alpha, 1 beta, 1 beta' and 1 omega subunit. When a sigma factor is associated with the core the holoenzyme is formed, which can initiate transcription.</text>
</comment>
<dbReference type="Pfam" id="PF01193">
    <property type="entry name" value="RNA_pol_L"/>
    <property type="match status" value="1"/>
</dbReference>
<dbReference type="GO" id="GO:0006351">
    <property type="term" value="P:DNA-templated transcription"/>
    <property type="evidence" value="ECO:0007669"/>
    <property type="project" value="UniProtKB-UniRule"/>
</dbReference>
<evidence type="ECO:0000256" key="2">
    <source>
        <dbReference type="ARBA" id="ARBA00012418"/>
    </source>
</evidence>
<evidence type="ECO:0000256" key="1">
    <source>
        <dbReference type="ARBA" id="ARBA00007123"/>
    </source>
</evidence>
<dbReference type="InterPro" id="IPR036603">
    <property type="entry name" value="RBP11-like"/>
</dbReference>
<evidence type="ECO:0000256" key="7">
    <source>
        <dbReference type="ARBA" id="ARBA00023163"/>
    </source>
</evidence>
<evidence type="ECO:0000313" key="13">
    <source>
        <dbReference type="EMBL" id="HGH60341.1"/>
    </source>
</evidence>
<comment type="function">
    <text evidence="11">DNA-dependent RNA polymerase catalyzes the transcription of DNA into RNA using the four ribonucleoside triphosphates as substrates.</text>
</comment>
<evidence type="ECO:0000256" key="4">
    <source>
        <dbReference type="ARBA" id="ARBA00022478"/>
    </source>
</evidence>
<dbReference type="InterPro" id="IPR036643">
    <property type="entry name" value="RNApol_insert_sf"/>
</dbReference>
<comment type="caution">
    <text evidence="13">The sequence shown here is derived from an EMBL/GenBank/DDBJ whole genome shotgun (WGS) entry which is preliminary data.</text>
</comment>
<dbReference type="EC" id="2.7.7.6" evidence="2 11"/>
<dbReference type="Pfam" id="PF01000">
    <property type="entry name" value="RNA_pol_A_bac"/>
    <property type="match status" value="1"/>
</dbReference>
<dbReference type="Gene3D" id="3.30.1360.10">
    <property type="entry name" value="RNA polymerase, RBP11-like subunit"/>
    <property type="match status" value="1"/>
</dbReference>
<comment type="domain">
    <text evidence="11">The N-terminal domain is essential for RNAP assembly and basal transcription, whereas the C-terminal domain is involved in interaction with transcriptional regulators and with upstream promoter elements.</text>
</comment>
<evidence type="ECO:0000259" key="12">
    <source>
        <dbReference type="SMART" id="SM00662"/>
    </source>
</evidence>
<protein>
    <recommendedName>
        <fullName evidence="3 11">DNA-directed RNA polymerase subunit alpha</fullName>
        <shortName evidence="11">RNAP subunit alpha</shortName>
        <ecNumber evidence="2 11">2.7.7.6</ecNumber>
    </recommendedName>
    <alternativeName>
        <fullName evidence="9 11">RNA polymerase subunit alpha</fullName>
    </alternativeName>
    <alternativeName>
        <fullName evidence="8 11">Transcriptase subunit alpha</fullName>
    </alternativeName>
</protein>
<reference evidence="13" key="1">
    <citation type="journal article" date="2020" name="mSystems">
        <title>Genome- and Community-Level Interaction Insights into Carbon Utilization and Element Cycling Functions of Hydrothermarchaeota in Hydrothermal Sediment.</title>
        <authorList>
            <person name="Zhou Z."/>
            <person name="Liu Y."/>
            <person name="Xu W."/>
            <person name="Pan J."/>
            <person name="Luo Z.H."/>
            <person name="Li M."/>
        </authorList>
    </citation>
    <scope>NUCLEOTIDE SEQUENCE [LARGE SCALE GENOMIC DNA]</scope>
    <source>
        <strain evidence="13">SpSt-769</strain>
    </source>
</reference>
<sequence length="349" mass="39518">MSDTGHTLMSRNWMELQRPNRMEVEEATHTPFYGKFVCAPLERGFGITLGNALRRVLLSSLQGAAFTKVKIEGVLHEFSTIPGVKEDVTDLILNLKKVNLRLRTANPKTLRLEAVGEGEVRAADIITDETVEIINPEQLLATLSKEGRLSMTMTAAWGKGYVPAEFNKSEDDPIGTLALDSVFSPIRKVSYKITNARVGRRTDYDKLTMEIWTNGAVYPEDALSHAAKILREQFLVFQNFDDMDRAAEEEKTYKEPEINENLYRSVAELELSVRSANCLKNADIKFIGELVQKTESEMLKTKNFGRKSLNEIKEILADMDLHLGMTIPDFPSRAELERRKQESENFPNE</sequence>
<dbReference type="InterPro" id="IPR011260">
    <property type="entry name" value="RNAP_asu_C"/>
</dbReference>
<dbReference type="InterPro" id="IPR011262">
    <property type="entry name" value="DNA-dir_RNA_pol_insert"/>
</dbReference>
<dbReference type="GO" id="GO:0046983">
    <property type="term" value="F:protein dimerization activity"/>
    <property type="evidence" value="ECO:0007669"/>
    <property type="project" value="InterPro"/>
</dbReference>
<dbReference type="NCBIfam" id="TIGR02027">
    <property type="entry name" value="rpoA"/>
    <property type="match status" value="1"/>
</dbReference>
<feature type="region of interest" description="Alpha N-terminal domain (alpha-NTD)" evidence="11">
    <location>
        <begin position="1"/>
        <end position="241"/>
    </location>
</feature>
<name>A0A7C4AQU3_9BACT</name>
<dbReference type="AlphaFoldDB" id="A0A7C4AQU3"/>
<evidence type="ECO:0000256" key="10">
    <source>
        <dbReference type="ARBA" id="ARBA00048552"/>
    </source>
</evidence>
<keyword evidence="6 11" id="KW-0548">Nucleotidyltransferase</keyword>
<dbReference type="InterPro" id="IPR011263">
    <property type="entry name" value="DNA-dir_RNA_pol_RpoA/D/Rpb3"/>
</dbReference>
<dbReference type="SUPFAM" id="SSF56553">
    <property type="entry name" value="Insert subdomain of RNA polymerase alpha subunit"/>
    <property type="match status" value="1"/>
</dbReference>
<evidence type="ECO:0000256" key="3">
    <source>
        <dbReference type="ARBA" id="ARBA00015972"/>
    </source>
</evidence>
<dbReference type="FunFam" id="2.170.120.12:FF:000001">
    <property type="entry name" value="DNA-directed RNA polymerase subunit alpha"/>
    <property type="match status" value="1"/>
</dbReference>
<proteinExistence type="inferred from homology"/>
<dbReference type="FunFam" id="1.10.150.20:FF:000001">
    <property type="entry name" value="DNA-directed RNA polymerase subunit alpha"/>
    <property type="match status" value="1"/>
</dbReference>
<dbReference type="GO" id="GO:0003899">
    <property type="term" value="F:DNA-directed RNA polymerase activity"/>
    <property type="evidence" value="ECO:0007669"/>
    <property type="project" value="UniProtKB-UniRule"/>
</dbReference>
<dbReference type="SUPFAM" id="SSF47789">
    <property type="entry name" value="C-terminal domain of RNA polymerase alpha subunit"/>
    <property type="match status" value="1"/>
</dbReference>
<feature type="region of interest" description="Alpha C-terminal domain (alpha-CTD)" evidence="11">
    <location>
        <begin position="258"/>
        <end position="349"/>
    </location>
</feature>
<keyword evidence="5 11" id="KW-0808">Transferase</keyword>
<dbReference type="NCBIfam" id="NF003513">
    <property type="entry name" value="PRK05182.1-2"/>
    <property type="match status" value="1"/>
</dbReference>
<comment type="similarity">
    <text evidence="1 11">Belongs to the RNA polymerase alpha chain family.</text>
</comment>
<dbReference type="InterPro" id="IPR011773">
    <property type="entry name" value="DNA-dir_RpoA"/>
</dbReference>
<dbReference type="SMART" id="SM00662">
    <property type="entry name" value="RPOLD"/>
    <property type="match status" value="1"/>
</dbReference>
<feature type="domain" description="DNA-directed RNA polymerase RpoA/D/Rpb3-type" evidence="12">
    <location>
        <begin position="33"/>
        <end position="240"/>
    </location>
</feature>
<dbReference type="EMBL" id="DTGT01000109">
    <property type="protein sequence ID" value="HGH60341.1"/>
    <property type="molecule type" value="Genomic_DNA"/>
</dbReference>
<evidence type="ECO:0000256" key="9">
    <source>
        <dbReference type="ARBA" id="ARBA00033070"/>
    </source>
</evidence>
<dbReference type="Gene3D" id="1.10.150.20">
    <property type="entry name" value="5' to 3' exonuclease, C-terminal subdomain"/>
    <property type="match status" value="1"/>
</dbReference>
<dbReference type="NCBIfam" id="NF003519">
    <property type="entry name" value="PRK05182.2-5"/>
    <property type="match status" value="1"/>
</dbReference>
<dbReference type="Pfam" id="PF03118">
    <property type="entry name" value="RNA_pol_A_CTD"/>
    <property type="match status" value="1"/>
</dbReference>
<keyword evidence="7 11" id="KW-0804">Transcription</keyword>
<dbReference type="GO" id="GO:0000428">
    <property type="term" value="C:DNA-directed RNA polymerase complex"/>
    <property type="evidence" value="ECO:0007669"/>
    <property type="project" value="UniProtKB-KW"/>
</dbReference>